<proteinExistence type="predicted"/>
<accession>A0ABD0M728</accession>
<comment type="caution">
    <text evidence="2">The sequence shown here is derived from an EMBL/GenBank/DDBJ whole genome shotgun (WGS) entry which is preliminary data.</text>
</comment>
<dbReference type="InterPro" id="IPR001299">
    <property type="entry name" value="Ependymin"/>
</dbReference>
<dbReference type="PANTHER" id="PTHR10697:SF13">
    <property type="entry name" value="RICIN B LECTIN DOMAIN-CONTAINING PROTEIN"/>
    <property type="match status" value="1"/>
</dbReference>
<reference evidence="2 3" key="1">
    <citation type="journal article" date="2023" name="Sci. Data">
        <title>Genome assembly of the Korean intertidal mud-creeper Batillaria attramentaria.</title>
        <authorList>
            <person name="Patra A.K."/>
            <person name="Ho P.T."/>
            <person name="Jun S."/>
            <person name="Lee S.J."/>
            <person name="Kim Y."/>
            <person name="Won Y.J."/>
        </authorList>
    </citation>
    <scope>NUCLEOTIDE SEQUENCE [LARGE SCALE GENOMIC DNA]</scope>
    <source>
        <strain evidence="2">Wonlab-2016</strain>
    </source>
</reference>
<protein>
    <submittedName>
        <fullName evidence="2">Uncharacterized protein</fullName>
    </submittedName>
</protein>
<feature type="chain" id="PRO_5044892306" evidence="1">
    <location>
        <begin position="20"/>
        <end position="327"/>
    </location>
</feature>
<evidence type="ECO:0000313" key="3">
    <source>
        <dbReference type="Proteomes" id="UP001519460"/>
    </source>
</evidence>
<sequence length="327" mass="36667">MWLVFKLAVVLALSGHIHGDPICCTPDQWEALMFWDNGNAFIDYTHQQTPKPRVGSAYTYINGSLMTAYDYTHGRTYIQVPAVEISPLIPRPIIDNTTLLRDYKNGVQYQFSPGKCAKTKLDPLKRHCIPESAVNLGNGLLGKDRIQVSTYAYTLPDFPNQFQSTVTHTEKGCLPVHVMYFVGSSEADSGAVNSLEVSNITVGIKDPSIFTIPSQCRKAKELTKTAPKVNVQYKRIAIELINTATMQVGFEVQQEYFTNAIHEPLHKSVILSKLASHSIQTLSNFKTQEMLTQKAMNKARRISSHMSAGEEQGEQVERIKKQYQLIV</sequence>
<evidence type="ECO:0000313" key="2">
    <source>
        <dbReference type="EMBL" id="KAK7507740.1"/>
    </source>
</evidence>
<keyword evidence="1" id="KW-0732">Signal</keyword>
<keyword evidence="3" id="KW-1185">Reference proteome</keyword>
<evidence type="ECO:0000256" key="1">
    <source>
        <dbReference type="SAM" id="SignalP"/>
    </source>
</evidence>
<gene>
    <name evidence="2" type="ORF">BaRGS_00000705</name>
</gene>
<feature type="signal peptide" evidence="1">
    <location>
        <begin position="1"/>
        <end position="19"/>
    </location>
</feature>
<name>A0ABD0M728_9CAEN</name>
<dbReference type="Pfam" id="PF00811">
    <property type="entry name" value="Ependymin"/>
    <property type="match status" value="1"/>
</dbReference>
<organism evidence="2 3">
    <name type="scientific">Batillaria attramentaria</name>
    <dbReference type="NCBI Taxonomy" id="370345"/>
    <lineage>
        <taxon>Eukaryota</taxon>
        <taxon>Metazoa</taxon>
        <taxon>Spiralia</taxon>
        <taxon>Lophotrochozoa</taxon>
        <taxon>Mollusca</taxon>
        <taxon>Gastropoda</taxon>
        <taxon>Caenogastropoda</taxon>
        <taxon>Sorbeoconcha</taxon>
        <taxon>Cerithioidea</taxon>
        <taxon>Batillariidae</taxon>
        <taxon>Batillaria</taxon>
    </lineage>
</organism>
<dbReference type="EMBL" id="JACVVK020000003">
    <property type="protein sequence ID" value="KAK7507740.1"/>
    <property type="molecule type" value="Genomic_DNA"/>
</dbReference>
<dbReference type="PANTHER" id="PTHR10697">
    <property type="entry name" value="MAMMALIAN EPENDYMIN-RELATED PROTEIN 1"/>
    <property type="match status" value="1"/>
</dbReference>
<dbReference type="Proteomes" id="UP001519460">
    <property type="component" value="Unassembled WGS sequence"/>
</dbReference>
<dbReference type="AlphaFoldDB" id="A0ABD0M728"/>